<feature type="non-terminal residue" evidence="2">
    <location>
        <position position="70"/>
    </location>
</feature>
<feature type="region of interest" description="Disordered" evidence="1">
    <location>
        <begin position="1"/>
        <end position="21"/>
    </location>
</feature>
<feature type="non-terminal residue" evidence="2">
    <location>
        <position position="1"/>
    </location>
</feature>
<proteinExistence type="predicted"/>
<protein>
    <submittedName>
        <fullName evidence="2">Uncharacterized protein</fullName>
    </submittedName>
</protein>
<evidence type="ECO:0000256" key="1">
    <source>
        <dbReference type="SAM" id="MobiDB-lite"/>
    </source>
</evidence>
<dbReference type="AlphaFoldDB" id="A0A0B6YJ21"/>
<organism evidence="2">
    <name type="scientific">Arion vulgaris</name>
    <dbReference type="NCBI Taxonomy" id="1028688"/>
    <lineage>
        <taxon>Eukaryota</taxon>
        <taxon>Metazoa</taxon>
        <taxon>Spiralia</taxon>
        <taxon>Lophotrochozoa</taxon>
        <taxon>Mollusca</taxon>
        <taxon>Gastropoda</taxon>
        <taxon>Heterobranchia</taxon>
        <taxon>Euthyneura</taxon>
        <taxon>Panpulmonata</taxon>
        <taxon>Eupulmonata</taxon>
        <taxon>Stylommatophora</taxon>
        <taxon>Helicina</taxon>
        <taxon>Arionoidea</taxon>
        <taxon>Arionidae</taxon>
        <taxon>Arion</taxon>
    </lineage>
</organism>
<feature type="compositionally biased region" description="Polar residues" evidence="1">
    <location>
        <begin position="52"/>
        <end position="70"/>
    </location>
</feature>
<accession>A0A0B6YJ21</accession>
<name>A0A0B6YJ21_9EUPU</name>
<evidence type="ECO:0000313" key="2">
    <source>
        <dbReference type="EMBL" id="CEK55495.1"/>
    </source>
</evidence>
<sequence>DDDDRNGRGMFNKEPAKLKRSKTFPQLHKILKRRRFKSVPTNKGVNNHGEFNDTTPLISSMTNSNLHSRE</sequence>
<gene>
    <name evidence="2" type="primary">ORF25358</name>
</gene>
<feature type="region of interest" description="Disordered" evidence="1">
    <location>
        <begin position="36"/>
        <end position="70"/>
    </location>
</feature>
<dbReference type="EMBL" id="HACG01008630">
    <property type="protein sequence ID" value="CEK55495.1"/>
    <property type="molecule type" value="Transcribed_RNA"/>
</dbReference>
<reference evidence="2" key="1">
    <citation type="submission" date="2014-12" db="EMBL/GenBank/DDBJ databases">
        <title>Insight into the proteome of Arion vulgaris.</title>
        <authorList>
            <person name="Aradska J."/>
            <person name="Bulat T."/>
            <person name="Smidak R."/>
            <person name="Sarate P."/>
            <person name="Gangsoo J."/>
            <person name="Sialana F."/>
            <person name="Bilban M."/>
            <person name="Lubec G."/>
        </authorList>
    </citation>
    <scope>NUCLEOTIDE SEQUENCE</scope>
    <source>
        <tissue evidence="2">Skin</tissue>
    </source>
</reference>